<keyword evidence="6" id="KW-1133">Transmembrane helix</keyword>
<dbReference type="Gene3D" id="2.180.10.10">
    <property type="entry name" value="RHS repeat-associated core"/>
    <property type="match status" value="2"/>
</dbReference>
<evidence type="ECO:0000256" key="2">
    <source>
        <dbReference type="ARBA" id="ARBA00022525"/>
    </source>
</evidence>
<dbReference type="InterPro" id="IPR018247">
    <property type="entry name" value="EF_Hand_1_Ca_BS"/>
</dbReference>
<dbReference type="PANTHER" id="PTHR32305:SF15">
    <property type="entry name" value="PROTEIN RHSA-RELATED"/>
    <property type="match status" value="1"/>
</dbReference>
<keyword evidence="6" id="KW-0472">Membrane</keyword>
<evidence type="ECO:0000256" key="7">
    <source>
        <dbReference type="SAM" id="SignalP"/>
    </source>
</evidence>
<keyword evidence="6" id="KW-0812">Transmembrane</keyword>
<dbReference type="EnsemblMetazoa" id="XM_021049389.2">
    <property type="protein sequence ID" value="XP_020905048.1"/>
    <property type="gene ID" value="LOC110243301"/>
</dbReference>
<evidence type="ECO:0000256" key="5">
    <source>
        <dbReference type="ARBA" id="ARBA00023026"/>
    </source>
</evidence>
<dbReference type="RefSeq" id="XP_020905048.1">
    <property type="nucleotide sequence ID" value="XM_021049389.2"/>
</dbReference>
<evidence type="ECO:0000256" key="1">
    <source>
        <dbReference type="ARBA" id="ARBA00004613"/>
    </source>
</evidence>
<feature type="signal peptide" evidence="7">
    <location>
        <begin position="1"/>
        <end position="19"/>
    </location>
</feature>
<dbReference type="InterPro" id="IPR028994">
    <property type="entry name" value="Integrin_alpha_N"/>
</dbReference>
<dbReference type="GeneID" id="110243301"/>
<evidence type="ECO:0000313" key="10">
    <source>
        <dbReference type="Proteomes" id="UP000887567"/>
    </source>
</evidence>
<evidence type="ECO:0000256" key="6">
    <source>
        <dbReference type="SAM" id="Phobius"/>
    </source>
</evidence>
<feature type="domain" description="Teneurin-like YD-shell" evidence="8">
    <location>
        <begin position="1379"/>
        <end position="1711"/>
    </location>
</feature>
<organism evidence="9 10">
    <name type="scientific">Exaiptasia diaphana</name>
    <name type="common">Tropical sea anemone</name>
    <name type="synonym">Aiptasia pulchella</name>
    <dbReference type="NCBI Taxonomy" id="2652724"/>
    <lineage>
        <taxon>Eukaryota</taxon>
        <taxon>Metazoa</taxon>
        <taxon>Cnidaria</taxon>
        <taxon>Anthozoa</taxon>
        <taxon>Hexacorallia</taxon>
        <taxon>Actiniaria</taxon>
        <taxon>Aiptasiidae</taxon>
        <taxon>Exaiptasia</taxon>
    </lineage>
</organism>
<comment type="subcellular location">
    <subcellularLocation>
        <location evidence="1">Secreted</location>
    </subcellularLocation>
</comment>
<dbReference type="PANTHER" id="PTHR32305">
    <property type="match status" value="1"/>
</dbReference>
<dbReference type="PROSITE" id="PS00018">
    <property type="entry name" value="EF_HAND_1"/>
    <property type="match status" value="1"/>
</dbReference>
<dbReference type="SUPFAM" id="SSF69318">
    <property type="entry name" value="Integrin alpha N-terminal domain"/>
    <property type="match status" value="1"/>
</dbReference>
<dbReference type="Pfam" id="PF03534">
    <property type="entry name" value="SpvB"/>
    <property type="match status" value="1"/>
</dbReference>
<evidence type="ECO:0000259" key="8">
    <source>
        <dbReference type="Pfam" id="PF25023"/>
    </source>
</evidence>
<sequence length="1987" mass="222870">MLRIFKLMILLAFAQCSHTYEVGSMLTEFAVEHGQAKYVVPVTTPKGFPTHLLEVQLQYTNGGGNGPLGVGWSIAGLTQIIRCQSTPAQDGLHRGVHYDYYDRFCYEGSRLVVTSGSYGRDGSTYGTEVDSFMRAYSYGYQGKGPQRFLIKTKENQKMTFGSNANSRVFAHRVQSIHAWKLDSISDYFNNVIKIKYVDNTNGLLVSKISYNNMVISFEYEARSDVSTQYLNGGVFFTQDKRLRSVKTLVSGHLHREIKITYQTAKTLRQSIISTVQLCSRGGKCYKPETMTYQGTVDAKRTNSPRYWIHEFGYNQGWRVGTHSRQVVDMNDDGLADIVGFSNGGVVVALNNGGSFKRHRTWVHSFGSSSSRWRGQNSRYVVDVNGDHLPDIVGISNDGVYVSLNTGKEYFTFARKWLYRFEYNYGWRLKKHATLVKDVNGDGLVDIVGYGNGGRVYVALGTGYRFKRMRRWSTDFRYFAGARRISNHPSFLEDVTGDGLPDVVRIANGGIYVGVNTGTSFKTVSRWGSQFGYNARGWRTKQYPRFLVDVNGDGLVDVVEFSSYGVEVSLCTGRSFLPSRTWFRGFSYNNGWRVEHHPRFVQDVNGDGLADVVGIKNSGVYVALNSGSSSFSYKKKWTANFGKNSQWENKNHPRLLADVTGDGVLDIVCFAHSGVYISTNDNKQTLLTSITDSYKNTHKITYSSLADKTIYTRGNTMPYPNPKVNAAQTVVKQYTRNNGIGGLNTTSFTYSGMRVNLKGRGVLGFSGITEKRHENGEAEITFYHQNFPFTRMTKSYTKKVGGLAVLQSTKSYGSRSRSSSQKQVLLQKDVVNHYELNGNLVRTEQLVIKDVDDYGNIKMMKKITTGNGNTFEQKTINNYTNNPQIWYIGQLDSVAVSYHGARSTTIVRRSAFYYDRITRSLKYELREPNHHLGIKTSYVYDSKGNVVEKAKTPILPRSASLTPIPRRVFKTYDREGLRLLSTRNDFGHTESYKYDIFGNKLSFVGVNGLKTTYKYDAFDRRIQEIRPDGVNTKIELYFSAHHSSLKRAVYIEKTTRSGDQDTLKIYDCFDRPIRIQSKGFKGQDVYQDIDYGPFGQVRRQSLPYYPKGQSPSWVLFKYDKIGREVLEERPLDGPVTARRVTLYNGLESVTIDANGKRKKMERDVLGRIIKVTDALGGKVTYQYDSVGNLIKTTDPGGHVTSMAYDRLGNKISMNDPNMGLWEYSYDAHGQKIWQKDAVGNEMFYTYDRLGRMIDQRAPEGRTKWIYDQSAHGKGKLFKTESPNGHVKEYTYDKKGRETNIRQRIDGQTFDIHSSYNNLGQLTQQTLPQNKKVNYCYDGQGFLTEVSRVACGQGSSKSFYWKALAYDSFGHIAKEQYGNALLTDYIYDGTNHIKSIKTLDFSSKMKRHWEYKFDSSGNMLERRDFSNKWNTKETFFYDALDRITKADIRSMNPNQKSAFSEGWEYDSSGNLRRYSGFGGRQHEYSSSQPHAVIRAGPNTYSYDANGNMVKKNNQHVTWTSFNKPRTIERKTRDTVKFEYDASQNRFKKSSPEETSIYIGKLYEKITDSKMNSHKYFIYALGRLVAIDTKVESELSSSAFVRYVHGDHLNSVDTVTDEKGNIIESLRYSAYGQRRSEHWANFKGYTIHAQRGITTTGTKRGFTGHEHLEELDLIHMNGRIYDPVVGRFLSPDPHVQDPYNTQNLNRYSYTLNNPLKHTDPSGYFFKRVFRFFKKFVKPIIVTVAAVVVSAVTLGAVAPLASAAVASIGLSGASATVAAGAIAGSAAGFVGGTIAGGSFRAGLKGALGGAITGGIGAGVGAHFGSTWNLERVAAQAIGGGVASTFSGGEFEDGFFLAGATASANYLYNTAVHYEPTWYSGGPAQPKTPNQMPIEGANNIGIQGNTIDPTGWLNEGGRVSRFLNEIPGVNAVAGLHDSFQVGMDSLSGARDMLNVPGMFPAAGITYGALIDGPASQALLVDEERVHRDWYTF</sequence>
<reference evidence="9" key="1">
    <citation type="submission" date="2022-11" db="UniProtKB">
        <authorList>
            <consortium name="EnsemblMetazoa"/>
        </authorList>
    </citation>
    <scope>IDENTIFICATION</scope>
</reference>
<evidence type="ECO:0000256" key="3">
    <source>
        <dbReference type="ARBA" id="ARBA00022729"/>
    </source>
</evidence>
<keyword evidence="3 7" id="KW-0732">Signal</keyword>
<accession>A0A913XIR1</accession>
<dbReference type="InterPro" id="IPR003284">
    <property type="entry name" value="Sal_SpvB"/>
</dbReference>
<keyword evidence="4" id="KW-0677">Repeat</keyword>
<dbReference type="InterPro" id="IPR056823">
    <property type="entry name" value="TEN-like_YD-shell"/>
</dbReference>
<keyword evidence="10" id="KW-1185">Reference proteome</keyword>
<dbReference type="GO" id="GO:0005737">
    <property type="term" value="C:cytoplasm"/>
    <property type="evidence" value="ECO:0007669"/>
    <property type="project" value="InterPro"/>
</dbReference>
<keyword evidence="2" id="KW-0964">Secreted</keyword>
<dbReference type="InterPro" id="IPR050708">
    <property type="entry name" value="T6SS_VgrG/RHS"/>
</dbReference>
<dbReference type="Pfam" id="PF05593">
    <property type="entry name" value="RHS_repeat"/>
    <property type="match status" value="1"/>
</dbReference>
<keyword evidence="5" id="KW-0843">Virulence</keyword>
<dbReference type="InterPro" id="IPR022385">
    <property type="entry name" value="Rhs_assc_core"/>
</dbReference>
<name>A0A913XIR1_EXADI</name>
<dbReference type="InterPro" id="IPR031325">
    <property type="entry name" value="RHS_repeat"/>
</dbReference>
<feature type="transmembrane region" description="Helical" evidence="6">
    <location>
        <begin position="1736"/>
        <end position="1757"/>
    </location>
</feature>
<evidence type="ECO:0000256" key="4">
    <source>
        <dbReference type="ARBA" id="ARBA00022737"/>
    </source>
</evidence>
<dbReference type="NCBIfam" id="TIGR01643">
    <property type="entry name" value="YD_repeat_2x"/>
    <property type="match status" value="2"/>
</dbReference>
<dbReference type="Pfam" id="PF25023">
    <property type="entry name" value="TEN_YD-shell"/>
    <property type="match status" value="1"/>
</dbReference>
<proteinExistence type="predicted"/>
<feature type="chain" id="PRO_5037340506" description="Teneurin-like YD-shell domain-containing protein" evidence="7">
    <location>
        <begin position="20"/>
        <end position="1987"/>
    </location>
</feature>
<dbReference type="Pfam" id="PF13517">
    <property type="entry name" value="FG-GAP_3"/>
    <property type="match status" value="1"/>
</dbReference>
<protein>
    <recommendedName>
        <fullName evidence="8">Teneurin-like YD-shell domain-containing protein</fullName>
    </recommendedName>
</protein>
<dbReference type="InterPro" id="IPR006530">
    <property type="entry name" value="YD"/>
</dbReference>
<dbReference type="GO" id="GO:0005576">
    <property type="term" value="C:extracellular region"/>
    <property type="evidence" value="ECO:0007669"/>
    <property type="project" value="UniProtKB-SubCell"/>
</dbReference>
<evidence type="ECO:0000313" key="9">
    <source>
        <dbReference type="EnsemblMetazoa" id="XP_020905048.1"/>
    </source>
</evidence>
<dbReference type="InterPro" id="IPR013517">
    <property type="entry name" value="FG-GAP"/>
</dbReference>
<dbReference type="OrthoDB" id="442731at2759"/>
<dbReference type="KEGG" id="epa:110243301"/>
<dbReference type="Proteomes" id="UP000887567">
    <property type="component" value="Unplaced"/>
</dbReference>
<dbReference type="NCBIfam" id="TIGR03696">
    <property type="entry name" value="Rhs_assc_core"/>
    <property type="match status" value="1"/>
</dbReference>